<dbReference type="Proteomes" id="UP000297948">
    <property type="component" value="Unassembled WGS sequence"/>
</dbReference>
<comment type="caution">
    <text evidence="2">The sequence shown here is derived from an EMBL/GenBank/DDBJ whole genome shotgun (WGS) entry which is preliminary data.</text>
</comment>
<accession>A0A4Z0HGY2</accession>
<evidence type="ECO:0000313" key="3">
    <source>
        <dbReference type="Proteomes" id="UP000297948"/>
    </source>
</evidence>
<proteinExistence type="predicted"/>
<evidence type="ECO:0008006" key="4">
    <source>
        <dbReference type="Google" id="ProtNLM"/>
    </source>
</evidence>
<protein>
    <recommendedName>
        <fullName evidence="4">Hydrophobic W protein</fullName>
    </recommendedName>
</protein>
<reference evidence="2 3" key="1">
    <citation type="submission" date="2019-03" db="EMBL/GenBank/DDBJ databases">
        <authorList>
            <person name="Gonzalez-Pimentel J.L."/>
        </authorList>
    </citation>
    <scope>NUCLEOTIDE SEQUENCE [LARGE SCALE GENOMIC DNA]</scope>
    <source>
        <strain evidence="2 3">JCM 31289</strain>
    </source>
</reference>
<feature type="signal peptide" evidence="1">
    <location>
        <begin position="1"/>
        <end position="28"/>
    </location>
</feature>
<evidence type="ECO:0000256" key="1">
    <source>
        <dbReference type="SAM" id="SignalP"/>
    </source>
</evidence>
<dbReference type="Pfam" id="PF07538">
    <property type="entry name" value="ChW"/>
    <property type="match status" value="2"/>
</dbReference>
<dbReference type="SMART" id="SM00728">
    <property type="entry name" value="ChW"/>
    <property type="match status" value="1"/>
</dbReference>
<organism evidence="2 3">
    <name type="scientific">Streptomyces palmae</name>
    <dbReference type="NCBI Taxonomy" id="1701085"/>
    <lineage>
        <taxon>Bacteria</taxon>
        <taxon>Bacillati</taxon>
        <taxon>Actinomycetota</taxon>
        <taxon>Actinomycetes</taxon>
        <taxon>Kitasatosporales</taxon>
        <taxon>Streptomycetaceae</taxon>
        <taxon>Streptomyces</taxon>
    </lineage>
</organism>
<feature type="chain" id="PRO_5021391739" description="Hydrophobic W protein" evidence="1">
    <location>
        <begin position="29"/>
        <end position="174"/>
    </location>
</feature>
<name>A0A4Z0HGY2_9ACTN</name>
<sequence>MLKRTIRIVAAAAVTATAVFMGASSASARDNPTGYVCYQAHLKGIGWQDWRCDGEMAGTTGRAISIDSIRFHYPASTIEICATAHRSNYGWDSRWACTTPSNRTIQVGDVNTAAPIEAVQVYLDHTTAIMQGDAHVSNIGWISQHPGYEEYAGYGINMLGTTGRGLPLEALWLS</sequence>
<evidence type="ECO:0000313" key="2">
    <source>
        <dbReference type="EMBL" id="TGB15977.1"/>
    </source>
</evidence>
<dbReference type="InterPro" id="IPR006637">
    <property type="entry name" value="ChW"/>
</dbReference>
<keyword evidence="1" id="KW-0732">Signal</keyword>
<dbReference type="RefSeq" id="WP_135337867.1">
    <property type="nucleotide sequence ID" value="NZ_JBHLTX010000081.1"/>
</dbReference>
<keyword evidence="3" id="KW-1185">Reference proteome</keyword>
<dbReference type="EMBL" id="SRID01000032">
    <property type="protein sequence ID" value="TGB15977.1"/>
    <property type="molecule type" value="Genomic_DNA"/>
</dbReference>
<dbReference type="AlphaFoldDB" id="A0A4Z0HGY2"/>
<dbReference type="OrthoDB" id="3444343at2"/>
<gene>
    <name evidence="2" type="ORF">E4099_05850</name>
</gene>